<protein>
    <submittedName>
        <fullName evidence="1">Uncharacterized protein</fullName>
    </submittedName>
</protein>
<dbReference type="EMBL" id="CCYD01000349">
    <property type="protein sequence ID" value="CEG39166.1"/>
    <property type="molecule type" value="Genomic_DNA"/>
</dbReference>
<reference evidence="2" key="1">
    <citation type="submission" date="2014-09" db="EMBL/GenBank/DDBJ databases">
        <authorList>
            <person name="Sharma Rahul"/>
            <person name="Thines Marco"/>
        </authorList>
    </citation>
    <scope>NUCLEOTIDE SEQUENCE [LARGE SCALE GENOMIC DNA]</scope>
</reference>
<dbReference type="GeneID" id="36404276"/>
<sequence>MSISALIRCATKCGALLQQLDPGFEFNFDILLMFGHAENATILGSSISQRKYVSHRCEALMSRKPTDARKMRRCECGQEAATS</sequence>
<dbReference type="RefSeq" id="XP_024575535.1">
    <property type="nucleotide sequence ID" value="XM_024724683.1"/>
</dbReference>
<proteinExistence type="predicted"/>
<dbReference type="Proteomes" id="UP000054928">
    <property type="component" value="Unassembled WGS sequence"/>
</dbReference>
<name>A0A0P1ADZ7_PLAHL</name>
<organism evidence="1 2">
    <name type="scientific">Plasmopara halstedii</name>
    <name type="common">Downy mildew of sunflower</name>
    <dbReference type="NCBI Taxonomy" id="4781"/>
    <lineage>
        <taxon>Eukaryota</taxon>
        <taxon>Sar</taxon>
        <taxon>Stramenopiles</taxon>
        <taxon>Oomycota</taxon>
        <taxon>Peronosporomycetes</taxon>
        <taxon>Peronosporales</taxon>
        <taxon>Peronosporaceae</taxon>
        <taxon>Plasmopara</taxon>
    </lineage>
</organism>
<keyword evidence="2" id="KW-1185">Reference proteome</keyword>
<evidence type="ECO:0000313" key="2">
    <source>
        <dbReference type="Proteomes" id="UP000054928"/>
    </source>
</evidence>
<evidence type="ECO:0000313" key="1">
    <source>
        <dbReference type="EMBL" id="CEG39166.1"/>
    </source>
</evidence>
<dbReference type="AlphaFoldDB" id="A0A0P1ADZ7"/>
<accession>A0A0P1ADZ7</accession>